<dbReference type="InterPro" id="IPR015358">
    <property type="entry name" value="Tscrpt_reg_MerR_DNA-bd"/>
</dbReference>
<dbReference type="InterPro" id="IPR010211">
    <property type="entry name" value="Redox-sen_tscrpt-act_SoxR"/>
</dbReference>
<protein>
    <submittedName>
        <fullName evidence="9">Redox-sensitive transcriptional activator SoxR</fullName>
    </submittedName>
</protein>
<dbReference type="SMART" id="SM00422">
    <property type="entry name" value="HTH_MERR"/>
    <property type="match status" value="1"/>
</dbReference>
<dbReference type="PROSITE" id="PS00552">
    <property type="entry name" value="HTH_MERR_1"/>
    <property type="match status" value="1"/>
</dbReference>
<dbReference type="Pfam" id="PF00376">
    <property type="entry name" value="MerR"/>
    <property type="match status" value="1"/>
</dbReference>
<evidence type="ECO:0000256" key="3">
    <source>
        <dbReference type="ARBA" id="ARBA00023004"/>
    </source>
</evidence>
<keyword evidence="10" id="KW-1185">Reference proteome</keyword>
<evidence type="ECO:0000313" key="10">
    <source>
        <dbReference type="Proteomes" id="UP000675409"/>
    </source>
</evidence>
<dbReference type="PRINTS" id="PR00040">
    <property type="entry name" value="HTHMERR"/>
</dbReference>
<keyword evidence="1" id="KW-0001">2Fe-2S</keyword>
<evidence type="ECO:0000256" key="4">
    <source>
        <dbReference type="ARBA" id="ARBA00023014"/>
    </source>
</evidence>
<keyword evidence="7" id="KW-0804">Transcription</keyword>
<dbReference type="InterPro" id="IPR009061">
    <property type="entry name" value="DNA-bd_dom_put_sf"/>
</dbReference>
<dbReference type="SUPFAM" id="SSF46955">
    <property type="entry name" value="Putative DNA-binding domain"/>
    <property type="match status" value="1"/>
</dbReference>
<dbReference type="PROSITE" id="PS50937">
    <property type="entry name" value="HTH_MERR_2"/>
    <property type="match status" value="1"/>
</dbReference>
<sequence>MGGPAGVSLAGTRAELTVGEVARRSGVAVSALHFYERQGLIVSRRTGGNQRRYRRDVLRRVAFIRTSRRVGIPLARIAQALAALPEDRAPSRSDWARLSRVWRQDLDARIEQLERLRDTLTDCIGCGCLSLRTCALNNPDDELGDSGTGPRRLLVAGIEDAGIEDAGIEDAGIEDAGIEDAGIEDAGIENDGIENDGIENAGIENAGIENAGIENDGIENDGGVGERRA</sequence>
<evidence type="ECO:0000256" key="5">
    <source>
        <dbReference type="ARBA" id="ARBA00023015"/>
    </source>
</evidence>
<keyword evidence="4" id="KW-0411">Iron-sulfur</keyword>
<organism evidence="9 10">
    <name type="scientific">Myceligenerans indicum</name>
    <dbReference type="NCBI Taxonomy" id="2593663"/>
    <lineage>
        <taxon>Bacteria</taxon>
        <taxon>Bacillati</taxon>
        <taxon>Actinomycetota</taxon>
        <taxon>Actinomycetes</taxon>
        <taxon>Micrococcales</taxon>
        <taxon>Promicromonosporaceae</taxon>
        <taxon>Myceligenerans</taxon>
    </lineage>
</organism>
<keyword evidence="5" id="KW-0805">Transcription regulation</keyword>
<evidence type="ECO:0000256" key="1">
    <source>
        <dbReference type="ARBA" id="ARBA00022714"/>
    </source>
</evidence>
<keyword evidence="3" id="KW-0408">Iron</keyword>
<dbReference type="EMBL" id="JABBYC010000070">
    <property type="protein sequence ID" value="MBL0888662.1"/>
    <property type="molecule type" value="Genomic_DNA"/>
</dbReference>
<name>A0ABS1LT39_9MICO</name>
<evidence type="ECO:0000256" key="7">
    <source>
        <dbReference type="ARBA" id="ARBA00023163"/>
    </source>
</evidence>
<comment type="caution">
    <text evidence="9">The sequence shown here is derived from an EMBL/GenBank/DDBJ whole genome shotgun (WGS) entry which is preliminary data.</text>
</comment>
<evidence type="ECO:0000259" key="8">
    <source>
        <dbReference type="PROSITE" id="PS50937"/>
    </source>
</evidence>
<evidence type="ECO:0000313" key="9">
    <source>
        <dbReference type="EMBL" id="MBL0888662.1"/>
    </source>
</evidence>
<evidence type="ECO:0000256" key="6">
    <source>
        <dbReference type="ARBA" id="ARBA00023125"/>
    </source>
</evidence>
<dbReference type="PANTHER" id="PTHR30204">
    <property type="entry name" value="REDOX-CYCLING DRUG-SENSING TRANSCRIPTIONAL ACTIVATOR SOXR"/>
    <property type="match status" value="1"/>
</dbReference>
<evidence type="ECO:0000256" key="2">
    <source>
        <dbReference type="ARBA" id="ARBA00022723"/>
    </source>
</evidence>
<feature type="domain" description="HTH merR-type" evidence="8">
    <location>
        <begin position="15"/>
        <end position="83"/>
    </location>
</feature>
<dbReference type="InterPro" id="IPR047057">
    <property type="entry name" value="MerR_fam"/>
</dbReference>
<dbReference type="InterPro" id="IPR000551">
    <property type="entry name" value="MerR-type_HTH_dom"/>
</dbReference>
<dbReference type="NCBIfam" id="TIGR01950">
    <property type="entry name" value="SoxR"/>
    <property type="match status" value="1"/>
</dbReference>
<dbReference type="PANTHER" id="PTHR30204:SF0">
    <property type="entry name" value="REDOX-SENSITIVE TRANSCRIPTIONAL ACTIVATOR SOXR"/>
    <property type="match status" value="1"/>
</dbReference>
<dbReference type="CDD" id="cd01110">
    <property type="entry name" value="HTH_SoxR"/>
    <property type="match status" value="1"/>
</dbReference>
<keyword evidence="2" id="KW-0479">Metal-binding</keyword>
<gene>
    <name evidence="9" type="primary">soxR</name>
    <name evidence="9" type="ORF">HGK34_20675</name>
</gene>
<proteinExistence type="predicted"/>
<keyword evidence="6" id="KW-0238">DNA-binding</keyword>
<reference evidence="9 10" key="1">
    <citation type="journal article" date="2021" name="Arch. Microbiol.">
        <title>Myceligenerans indicum sp. nov., an actinobacterium isolated from mangrove sediment of Sundarbans, India.</title>
        <authorList>
            <person name="Asha K."/>
            <person name="Bhadury P."/>
        </authorList>
    </citation>
    <scope>NUCLEOTIDE SEQUENCE [LARGE SCALE GENOMIC DNA]</scope>
    <source>
        <strain evidence="9 10">I2</strain>
    </source>
</reference>
<dbReference type="Proteomes" id="UP000675409">
    <property type="component" value="Unassembled WGS sequence"/>
</dbReference>
<dbReference type="Pfam" id="PF09278">
    <property type="entry name" value="MerR-DNA-bind"/>
    <property type="match status" value="1"/>
</dbReference>
<accession>A0ABS1LT39</accession>
<dbReference type="Gene3D" id="1.10.1660.10">
    <property type="match status" value="1"/>
</dbReference>